<gene>
    <name evidence="1" type="ORF">ACFQ5K_04980</name>
</gene>
<sequence length="222" mass="25125">MAQLYRAWFRAKKDGRYIAGYKADTADDFGVELTDDPEQAVSMITDRTAAFEVEDRLFQALIRHPDPAGEPLNMATALDAFQVVRQFFEVETLAVPAGTEEGREITWVVDTAQVDLDKFGAEHQISRDDNRLVDLDEGDWAQLRFTVLQAQRYVDDLTGAYYPGMTVRHADEAFFWALPDEFMTWAEVVSQLDVFPCTVQFTKTPDGKPYAALQLPLAAEEE</sequence>
<evidence type="ECO:0000313" key="1">
    <source>
        <dbReference type="EMBL" id="MFD1440747.1"/>
    </source>
</evidence>
<protein>
    <recommendedName>
        <fullName evidence="3">DUF1642 domain-containing protein</fullName>
    </recommendedName>
</protein>
<dbReference type="RefSeq" id="WP_125754617.1">
    <property type="nucleotide sequence ID" value="NZ_JBHTOK010000020.1"/>
</dbReference>
<evidence type="ECO:0008006" key="3">
    <source>
        <dbReference type="Google" id="ProtNLM"/>
    </source>
</evidence>
<name>A0ABW4CY08_9LACO</name>
<reference evidence="2" key="1">
    <citation type="journal article" date="2019" name="Int. J. Syst. Evol. Microbiol.">
        <title>The Global Catalogue of Microorganisms (GCM) 10K type strain sequencing project: providing services to taxonomists for standard genome sequencing and annotation.</title>
        <authorList>
            <consortium name="The Broad Institute Genomics Platform"/>
            <consortium name="The Broad Institute Genome Sequencing Center for Infectious Disease"/>
            <person name="Wu L."/>
            <person name="Ma J."/>
        </authorList>
    </citation>
    <scope>NUCLEOTIDE SEQUENCE [LARGE SCALE GENOMIC DNA]</scope>
    <source>
        <strain evidence="2">CCM 8912</strain>
    </source>
</reference>
<dbReference type="EMBL" id="JBHTOK010000020">
    <property type="protein sequence ID" value="MFD1440747.1"/>
    <property type="molecule type" value="Genomic_DNA"/>
</dbReference>
<comment type="caution">
    <text evidence="1">The sequence shown here is derived from an EMBL/GenBank/DDBJ whole genome shotgun (WGS) entry which is preliminary data.</text>
</comment>
<keyword evidence="2" id="KW-1185">Reference proteome</keyword>
<evidence type="ECO:0000313" key="2">
    <source>
        <dbReference type="Proteomes" id="UP001597212"/>
    </source>
</evidence>
<accession>A0ABW4CY08</accession>
<proteinExistence type="predicted"/>
<organism evidence="1 2">
    <name type="scientific">Lacticaseibacillus hegangensis</name>
    <dbReference type="NCBI Taxonomy" id="2486010"/>
    <lineage>
        <taxon>Bacteria</taxon>
        <taxon>Bacillati</taxon>
        <taxon>Bacillota</taxon>
        <taxon>Bacilli</taxon>
        <taxon>Lactobacillales</taxon>
        <taxon>Lactobacillaceae</taxon>
        <taxon>Lacticaseibacillus</taxon>
    </lineage>
</organism>
<dbReference type="Proteomes" id="UP001597212">
    <property type="component" value="Unassembled WGS sequence"/>
</dbReference>